<gene>
    <name evidence="4" type="ORF">SM611_13260</name>
</gene>
<evidence type="ECO:0000256" key="2">
    <source>
        <dbReference type="SAM" id="Phobius"/>
    </source>
</evidence>
<keyword evidence="2" id="KW-1133">Transmembrane helix</keyword>
<keyword evidence="1" id="KW-0067">ATP-binding</keyword>
<name>A0ABV4QBH5_9ACTN</name>
<organism evidence="4 5">
    <name type="scientific">Actinomadura monticuli</name>
    <dbReference type="NCBI Taxonomy" id="3097367"/>
    <lineage>
        <taxon>Bacteria</taxon>
        <taxon>Bacillati</taxon>
        <taxon>Actinomycetota</taxon>
        <taxon>Actinomycetes</taxon>
        <taxon>Streptosporangiales</taxon>
        <taxon>Thermomonosporaceae</taxon>
        <taxon>Actinomadura</taxon>
    </lineage>
</organism>
<keyword evidence="2" id="KW-0812">Transmembrane</keyword>
<dbReference type="EMBL" id="JAXCEI010000005">
    <property type="protein sequence ID" value="MFA1539899.1"/>
    <property type="molecule type" value="Genomic_DNA"/>
</dbReference>
<evidence type="ECO:0000313" key="4">
    <source>
        <dbReference type="EMBL" id="MFA1539899.1"/>
    </source>
</evidence>
<evidence type="ECO:0000313" key="5">
    <source>
        <dbReference type="Proteomes" id="UP001569963"/>
    </source>
</evidence>
<dbReference type="Proteomes" id="UP001569963">
    <property type="component" value="Unassembled WGS sequence"/>
</dbReference>
<keyword evidence="5" id="KW-1185">Reference proteome</keyword>
<dbReference type="RefSeq" id="WP_371949806.1">
    <property type="nucleotide sequence ID" value="NZ_JAXCEI010000005.1"/>
</dbReference>
<protein>
    <submittedName>
        <fullName evidence="4">FtsK/SpoIIIE domain-containing protein</fullName>
    </submittedName>
</protein>
<accession>A0ABV4QBH5</accession>
<sequence>MRARLTVGSAVLLWVVRPSWLWRRELAALVVLVLAAAAGWLARGWVGAVAVPVEVVLIVVVVPWSRRRAAVVWRRARLRRRWDRACRYAGLTTVNDRIPRIRRERRVPAGDRLVVRVPRGATVDDLAGEAERVAAVLKVREVRVGRDVDRAEVAHVDVVRRDPFAGAGALRWPWALAARGSVADPVPLCVDDMGEPVAVRLPGKHFVIGGEPESGKSAALSLLLAAAALDPSAQIWGWDAKVVELGLWRPVMTRFADHDMDAAIAQQEDLIAEMNRRYEVLEAAGRRALHPGEAPLILAAIDEMRFFTANIDGRAAKHFNALGEDVAARGRAALIVQAAATQKPAGAVVPTGWRDLMALRWAMRCTTRDASDTILGAGMATAGFDASEIDIATRGVGWLYAEGGFPRRVRSYYLDDSDIRSIVARGAALRA</sequence>
<keyword evidence="2" id="KW-0472">Membrane</keyword>
<comment type="caution">
    <text evidence="4">The sequence shown here is derived from an EMBL/GenBank/DDBJ whole genome shotgun (WGS) entry which is preliminary data.</text>
</comment>
<feature type="domain" description="FtsK" evidence="3">
    <location>
        <begin position="183"/>
        <end position="372"/>
    </location>
</feature>
<feature type="transmembrane region" description="Helical" evidence="2">
    <location>
        <begin position="45"/>
        <end position="65"/>
    </location>
</feature>
<dbReference type="PROSITE" id="PS50901">
    <property type="entry name" value="FTSK"/>
    <property type="match status" value="1"/>
</dbReference>
<evidence type="ECO:0000259" key="3">
    <source>
        <dbReference type="PROSITE" id="PS50901"/>
    </source>
</evidence>
<feature type="binding site" evidence="1">
    <location>
        <begin position="210"/>
        <end position="217"/>
    </location>
    <ligand>
        <name>ATP</name>
        <dbReference type="ChEBI" id="CHEBI:30616"/>
    </ligand>
</feature>
<dbReference type="SUPFAM" id="SSF52540">
    <property type="entry name" value="P-loop containing nucleoside triphosphate hydrolases"/>
    <property type="match status" value="1"/>
</dbReference>
<evidence type="ECO:0000256" key="1">
    <source>
        <dbReference type="PROSITE-ProRule" id="PRU00289"/>
    </source>
</evidence>
<keyword evidence="1" id="KW-0547">Nucleotide-binding</keyword>
<dbReference type="InterPro" id="IPR027417">
    <property type="entry name" value="P-loop_NTPase"/>
</dbReference>
<dbReference type="Gene3D" id="3.40.50.300">
    <property type="entry name" value="P-loop containing nucleotide triphosphate hydrolases"/>
    <property type="match status" value="1"/>
</dbReference>
<dbReference type="Pfam" id="PF01580">
    <property type="entry name" value="FtsK_SpoIIIE"/>
    <property type="match status" value="1"/>
</dbReference>
<dbReference type="InterPro" id="IPR002543">
    <property type="entry name" value="FtsK_dom"/>
</dbReference>
<proteinExistence type="predicted"/>
<reference evidence="4 5" key="1">
    <citation type="submission" date="2023-11" db="EMBL/GenBank/DDBJ databases">
        <title>Actinomadura monticuli sp. nov., isolated from volcanic ash.</title>
        <authorList>
            <person name="Lee S.D."/>
            <person name="Yang H."/>
            <person name="Kim I.S."/>
        </authorList>
    </citation>
    <scope>NUCLEOTIDE SEQUENCE [LARGE SCALE GENOMIC DNA]</scope>
    <source>
        <strain evidence="4 5">DLS-62</strain>
    </source>
</reference>